<evidence type="ECO:0000256" key="3">
    <source>
        <dbReference type="ARBA" id="ARBA00022723"/>
    </source>
</evidence>
<dbReference type="PANTHER" id="PTHR15710:SF132">
    <property type="entry name" value="E3 UBIQUITIN-PROTEIN LIGASE MPSR1"/>
    <property type="match status" value="1"/>
</dbReference>
<evidence type="ECO:0000313" key="10">
    <source>
        <dbReference type="RefSeq" id="XP_048136762.1"/>
    </source>
</evidence>
<dbReference type="SMART" id="SM00184">
    <property type="entry name" value="RING"/>
    <property type="match status" value="1"/>
</dbReference>
<reference evidence="10" key="1">
    <citation type="submission" date="2025-08" db="UniProtKB">
        <authorList>
            <consortium name="RefSeq"/>
        </authorList>
    </citation>
    <scope>IDENTIFICATION</scope>
    <source>
        <tissue evidence="10">Leaf</tissue>
    </source>
</reference>
<sequence length="183" mass="20771">MASSDPEPPPPEEAPPTLPRHRIILVNPLTQDTVVVDPSLPPPSSWEPLLRALRAVKGCGRPPASRESVRAMRDVIRRTSERGREEEEEQEECVICMEEFEEGREMPCGHRFHGGCIERWLGIHGTCPVCRYQMPADEGAATGERWEDGEGGEGRDIWISFSVTRRSSSSEIVRHHRHLHHHY</sequence>
<keyword evidence="4 6" id="KW-0863">Zinc-finger</keyword>
<protein>
    <recommendedName>
        <fullName evidence="2">RING-type E3 ubiquitin transferase</fullName>
        <ecNumber evidence="2">2.3.2.27</ecNumber>
    </recommendedName>
</protein>
<dbReference type="PROSITE" id="PS50089">
    <property type="entry name" value="ZF_RING_2"/>
    <property type="match status" value="1"/>
</dbReference>
<feature type="domain" description="RING-type" evidence="8">
    <location>
        <begin position="93"/>
        <end position="131"/>
    </location>
</feature>
<dbReference type="InterPro" id="IPR013083">
    <property type="entry name" value="Znf_RING/FYVE/PHD"/>
</dbReference>
<dbReference type="SUPFAM" id="SSF57850">
    <property type="entry name" value="RING/U-box"/>
    <property type="match status" value="1"/>
</dbReference>
<dbReference type="EC" id="2.3.2.27" evidence="2"/>
<dbReference type="GeneID" id="115727648"/>
<keyword evidence="9" id="KW-1185">Reference proteome</keyword>
<evidence type="ECO:0000256" key="4">
    <source>
        <dbReference type="ARBA" id="ARBA00022771"/>
    </source>
</evidence>
<keyword evidence="3" id="KW-0479">Metal-binding</keyword>
<organism evidence="9 10">
    <name type="scientific">Rhodamnia argentea</name>
    <dbReference type="NCBI Taxonomy" id="178133"/>
    <lineage>
        <taxon>Eukaryota</taxon>
        <taxon>Viridiplantae</taxon>
        <taxon>Streptophyta</taxon>
        <taxon>Embryophyta</taxon>
        <taxon>Tracheophyta</taxon>
        <taxon>Spermatophyta</taxon>
        <taxon>Magnoliopsida</taxon>
        <taxon>eudicotyledons</taxon>
        <taxon>Gunneridae</taxon>
        <taxon>Pentapetalae</taxon>
        <taxon>rosids</taxon>
        <taxon>malvids</taxon>
        <taxon>Myrtales</taxon>
        <taxon>Myrtaceae</taxon>
        <taxon>Myrtoideae</taxon>
        <taxon>Myrteae</taxon>
        <taxon>Australasian group</taxon>
        <taxon>Rhodamnia</taxon>
    </lineage>
</organism>
<dbReference type="PANTHER" id="PTHR15710">
    <property type="entry name" value="E3 UBIQUITIN-PROTEIN LIGASE PRAJA"/>
    <property type="match status" value="1"/>
</dbReference>
<proteinExistence type="predicted"/>
<feature type="region of interest" description="Disordered" evidence="7">
    <location>
        <begin position="1"/>
        <end position="20"/>
    </location>
</feature>
<dbReference type="Pfam" id="PF13639">
    <property type="entry name" value="zf-RING_2"/>
    <property type="match status" value="1"/>
</dbReference>
<dbReference type="InterPro" id="IPR001841">
    <property type="entry name" value="Znf_RING"/>
</dbReference>
<comment type="catalytic activity">
    <reaction evidence="1">
        <text>S-ubiquitinyl-[E2 ubiquitin-conjugating enzyme]-L-cysteine + [acceptor protein]-L-lysine = [E2 ubiquitin-conjugating enzyme]-L-cysteine + N(6)-ubiquitinyl-[acceptor protein]-L-lysine.</text>
        <dbReference type="EC" id="2.3.2.27"/>
    </reaction>
</comment>
<evidence type="ECO:0000256" key="7">
    <source>
        <dbReference type="SAM" id="MobiDB-lite"/>
    </source>
</evidence>
<evidence type="ECO:0000256" key="1">
    <source>
        <dbReference type="ARBA" id="ARBA00000900"/>
    </source>
</evidence>
<dbReference type="Proteomes" id="UP000827889">
    <property type="component" value="Chromosome 6"/>
</dbReference>
<accession>A0ABM3HJJ1</accession>
<feature type="compositionally biased region" description="Pro residues" evidence="7">
    <location>
        <begin position="1"/>
        <end position="18"/>
    </location>
</feature>
<evidence type="ECO:0000256" key="5">
    <source>
        <dbReference type="ARBA" id="ARBA00022833"/>
    </source>
</evidence>
<dbReference type="CDD" id="cd16454">
    <property type="entry name" value="RING-H2_PA-TM-RING"/>
    <property type="match status" value="1"/>
</dbReference>
<evidence type="ECO:0000256" key="2">
    <source>
        <dbReference type="ARBA" id="ARBA00012483"/>
    </source>
</evidence>
<evidence type="ECO:0000259" key="8">
    <source>
        <dbReference type="PROSITE" id="PS50089"/>
    </source>
</evidence>
<evidence type="ECO:0000313" key="9">
    <source>
        <dbReference type="Proteomes" id="UP000827889"/>
    </source>
</evidence>
<gene>
    <name evidence="10" type="primary">LOC115727648</name>
</gene>
<dbReference type="RefSeq" id="XP_048136762.1">
    <property type="nucleotide sequence ID" value="XM_048280805.1"/>
</dbReference>
<keyword evidence="5" id="KW-0862">Zinc</keyword>
<evidence type="ECO:0000256" key="6">
    <source>
        <dbReference type="PROSITE-ProRule" id="PRU00175"/>
    </source>
</evidence>
<name>A0ABM3HJJ1_9MYRT</name>
<dbReference type="Gene3D" id="3.30.40.10">
    <property type="entry name" value="Zinc/RING finger domain, C3HC4 (zinc finger)"/>
    <property type="match status" value="1"/>
</dbReference>